<evidence type="ECO:0000256" key="2">
    <source>
        <dbReference type="SAM" id="Phobius"/>
    </source>
</evidence>
<dbReference type="InterPro" id="IPR027417">
    <property type="entry name" value="P-loop_NTPase"/>
</dbReference>
<dbReference type="RefSeq" id="WP_322809572.1">
    <property type="nucleotide sequence ID" value="NZ_JAVBVO010000005.1"/>
</dbReference>
<keyword evidence="2" id="KW-0472">Membrane</keyword>
<accession>A0AAW9JU43</accession>
<proteinExistence type="predicted"/>
<dbReference type="Pfam" id="PF13514">
    <property type="entry name" value="AAA_27"/>
    <property type="match status" value="1"/>
</dbReference>
<keyword evidence="2" id="KW-1133">Transmembrane helix</keyword>
<dbReference type="Gene3D" id="3.40.50.300">
    <property type="entry name" value="P-loop containing nucleotide triphosphate hydrolases"/>
    <property type="match status" value="2"/>
</dbReference>
<keyword evidence="1" id="KW-0175">Coiled coil</keyword>
<gene>
    <name evidence="4" type="ORF">RAK27_15585</name>
</gene>
<dbReference type="InterPro" id="IPR038734">
    <property type="entry name" value="YhaN_AAA"/>
</dbReference>
<comment type="caution">
    <text evidence="4">The sequence shown here is derived from an EMBL/GenBank/DDBJ whole genome shotgun (WGS) entry which is preliminary data.</text>
</comment>
<evidence type="ECO:0000313" key="5">
    <source>
        <dbReference type="Proteomes" id="UP001290462"/>
    </source>
</evidence>
<dbReference type="AlphaFoldDB" id="A0AAW9JU43"/>
<feature type="coiled-coil region" evidence="1">
    <location>
        <begin position="311"/>
        <end position="338"/>
    </location>
</feature>
<protein>
    <submittedName>
        <fullName evidence="4">AAA family ATPase</fullName>
    </submittedName>
</protein>
<name>A0AAW9JU43_CARML</name>
<dbReference type="PANTHER" id="PTHR41259:SF1">
    <property type="entry name" value="DOUBLE-STRAND BREAK REPAIR RAD50 ATPASE, PUTATIVE-RELATED"/>
    <property type="match status" value="1"/>
</dbReference>
<reference evidence="4" key="1">
    <citation type="submission" date="2023-08" db="EMBL/GenBank/DDBJ databases">
        <title>Genomic characterization of piscicolin 126 produced by Carnobacterium maltaromaticum CM22 strain isolated from salmon (Salmo salar).</title>
        <authorList>
            <person name="Gonzalez-Gragera E."/>
            <person name="Garcia-Lopez J.D."/>
            <person name="Teso-Perez C."/>
            <person name="Gimenez-Hernandez I."/>
            <person name="Peralta-Sanchez J.M."/>
            <person name="Valdivia E."/>
            <person name="Montalban-Lopez M."/>
            <person name="Martin-Platero A.M."/>
            <person name="Banos A."/>
            <person name="Martinez-Bueno M."/>
        </authorList>
    </citation>
    <scope>NUCLEOTIDE SEQUENCE</scope>
    <source>
        <strain evidence="4">CM22</strain>
    </source>
</reference>
<feature type="transmembrane region" description="Helical" evidence="2">
    <location>
        <begin position="471"/>
        <end position="489"/>
    </location>
</feature>
<sequence length="935" mass="108986">MKIESIEIYGYGKWVDKSFTDIQDLQVFYGKNEAGKSTVMSFIHSILFGFPTKQGAGTRYEPRNSSQYGGRLRISETVYGDVLIERVKGKTSGNVTVTLANGETGSEDLLEKIIFGIDKSTYQALFSFDLVGLQKVQQMNQTKLNRYFLSVGTLGNERLLRIVDKFQQEANKLYKASGRVPEINQKISQLKQKEQQLKSVKARNNEYNQLQNEKLKLSEHLKQFERQQEDLERELAGLKRLSSNWAHFKEAQEIQNQIQKKALINLPEDGLYQLKQLNDELARIVTTQIKEKEQILQLSRKAGQDERFSFYLEYKDRFKEANLKIEQIKELMKKKEIVEAKQLQDQRYLEQLLHQNGLPIYGEIPEVLSTELKAEVQNLIDLQASIQEKEANLQQDKQRLNFQIEVLNQQIDQLENQLWEAKDFQEYQKPEVVPQRQKRTRKKQSKSFYAVAFSSLLSLVAGYLIGATLGVTLLIVGGLGLLITGYQVFGTKREKATTKTNEKYSYEEYIKQVEIRKQWREKLAEADDVTDALNYFTDQENQFNLEKQQFNRQHQQFSQKTMIPNEVSLEKLVVDDPFFEIRQQISVTERQELEIDALTKQISEWFSGVEFSQKIIGIGMENLATFLFSFQQFYLQQVEIENAQQHISQRVAEIRQELLLGEENQKVIEKNKKSLFASVDVTSEEEFRKKYVLYQELQQKKARLDLLEDQIAEDLILFTNYRDKEELIEALQTQDETLQLLKKKISSQLKQKAECEVALKNLEEGGQYSVLLQEFANLKSELQELVQSWSSLRIAAEIIEKTLTLSRKDRLPEMIEDASHYFNLLTKKNYQRLLFKDERIQVQRQDGSIYEVNELSQGTGEQLYVALRFAFIKNATDLLKLPLLIDDGFVNFDAERRSEIFQLLNEISQTNQIVYFTCSSESQKEFSKEQVKVLQ</sequence>
<keyword evidence="2" id="KW-0812">Transmembrane</keyword>
<evidence type="ECO:0000256" key="1">
    <source>
        <dbReference type="SAM" id="Coils"/>
    </source>
</evidence>
<evidence type="ECO:0000259" key="3">
    <source>
        <dbReference type="Pfam" id="PF13514"/>
    </source>
</evidence>
<dbReference type="EMBL" id="JAVBVO010000005">
    <property type="protein sequence ID" value="MDZ5760057.1"/>
    <property type="molecule type" value="Genomic_DNA"/>
</dbReference>
<evidence type="ECO:0000313" key="4">
    <source>
        <dbReference type="EMBL" id="MDZ5760057.1"/>
    </source>
</evidence>
<feature type="coiled-coil region" evidence="1">
    <location>
        <begin position="372"/>
        <end position="424"/>
    </location>
</feature>
<feature type="transmembrane region" description="Helical" evidence="2">
    <location>
        <begin position="447"/>
        <end position="465"/>
    </location>
</feature>
<feature type="coiled-coil region" evidence="1">
    <location>
        <begin position="156"/>
        <end position="241"/>
    </location>
</feature>
<dbReference type="Proteomes" id="UP001290462">
    <property type="component" value="Unassembled WGS sequence"/>
</dbReference>
<organism evidence="4 5">
    <name type="scientific">Carnobacterium maltaromaticum</name>
    <name type="common">Carnobacterium piscicola</name>
    <dbReference type="NCBI Taxonomy" id="2751"/>
    <lineage>
        <taxon>Bacteria</taxon>
        <taxon>Bacillati</taxon>
        <taxon>Bacillota</taxon>
        <taxon>Bacilli</taxon>
        <taxon>Lactobacillales</taxon>
        <taxon>Carnobacteriaceae</taxon>
        <taxon>Carnobacterium</taxon>
    </lineage>
</organism>
<feature type="domain" description="YhaN AAA" evidence="3">
    <location>
        <begin position="1"/>
        <end position="207"/>
    </location>
</feature>
<dbReference type="SUPFAM" id="SSF52540">
    <property type="entry name" value="P-loop containing nucleoside triphosphate hydrolases"/>
    <property type="match status" value="1"/>
</dbReference>
<dbReference type="PANTHER" id="PTHR41259">
    <property type="entry name" value="DOUBLE-STRAND BREAK REPAIR RAD50 ATPASE, PUTATIVE-RELATED"/>
    <property type="match status" value="1"/>
</dbReference>